<evidence type="ECO:0000256" key="4">
    <source>
        <dbReference type="ARBA" id="ARBA00035259"/>
    </source>
</evidence>
<evidence type="ECO:0000256" key="3">
    <source>
        <dbReference type="ARBA" id="ARBA00023274"/>
    </source>
</evidence>
<evidence type="ECO:0000313" key="7">
    <source>
        <dbReference type="EMBL" id="PIR47956.1"/>
    </source>
</evidence>
<evidence type="ECO:0000313" key="8">
    <source>
        <dbReference type="Proteomes" id="UP000230084"/>
    </source>
</evidence>
<dbReference type="AlphaFoldDB" id="A0A2H0RNE6"/>
<dbReference type="PANTHER" id="PTHR21569:SF1">
    <property type="entry name" value="SMALL RIBOSOMAL SUBUNIT PROTEIN US9M"/>
    <property type="match status" value="1"/>
</dbReference>
<dbReference type="GO" id="GO:0005737">
    <property type="term" value="C:cytoplasm"/>
    <property type="evidence" value="ECO:0007669"/>
    <property type="project" value="UniProtKB-ARBA"/>
</dbReference>
<name>A0A2H0RNE6_9BACT</name>
<gene>
    <name evidence="5" type="primary">rpsI</name>
    <name evidence="7" type="ORF">COV06_00965</name>
</gene>
<keyword evidence="2 5" id="KW-0689">Ribosomal protein</keyword>
<dbReference type="InterPro" id="IPR023035">
    <property type="entry name" value="Ribosomal_uS9_bac/plastid"/>
</dbReference>
<dbReference type="InterPro" id="IPR020568">
    <property type="entry name" value="Ribosomal_Su5_D2-typ_SF"/>
</dbReference>
<dbReference type="PANTHER" id="PTHR21569">
    <property type="entry name" value="RIBOSOMAL PROTEIN S9"/>
    <property type="match status" value="1"/>
</dbReference>
<dbReference type="Proteomes" id="UP000230084">
    <property type="component" value="Unassembled WGS sequence"/>
</dbReference>
<comment type="similarity">
    <text evidence="1 5 6">Belongs to the universal ribosomal protein uS9 family.</text>
</comment>
<evidence type="ECO:0000256" key="1">
    <source>
        <dbReference type="ARBA" id="ARBA00005251"/>
    </source>
</evidence>
<organism evidence="7 8">
    <name type="scientific">Candidatus Uhrbacteria bacterium CG10_big_fil_rev_8_21_14_0_10_50_16</name>
    <dbReference type="NCBI Taxonomy" id="1975039"/>
    <lineage>
        <taxon>Bacteria</taxon>
        <taxon>Candidatus Uhriibacteriota</taxon>
    </lineage>
</organism>
<dbReference type="FunFam" id="3.30.230.10:FF:000001">
    <property type="entry name" value="30S ribosomal protein S9"/>
    <property type="match status" value="1"/>
</dbReference>
<sequence>MAEENKYIYGLGRRKCAIAQVRVYPKGKGAFTINGREMKDYLPVFTWQERVNLALDKAGLKDIADISVRVLGGGTRAQADAISLGIARALIKMDADLRATLKPEGLLSRDARVKERKKFGLKKARKAPQWSKR</sequence>
<dbReference type="GO" id="GO:0015935">
    <property type="term" value="C:small ribosomal subunit"/>
    <property type="evidence" value="ECO:0007669"/>
    <property type="project" value="TreeGrafter"/>
</dbReference>
<dbReference type="NCBIfam" id="NF001099">
    <property type="entry name" value="PRK00132.1"/>
    <property type="match status" value="1"/>
</dbReference>
<dbReference type="HAMAP" id="MF_00532_B">
    <property type="entry name" value="Ribosomal_uS9_B"/>
    <property type="match status" value="1"/>
</dbReference>
<evidence type="ECO:0000256" key="5">
    <source>
        <dbReference type="HAMAP-Rule" id="MF_00532"/>
    </source>
</evidence>
<dbReference type="Pfam" id="PF00380">
    <property type="entry name" value="Ribosomal_S9"/>
    <property type="match status" value="1"/>
</dbReference>
<protein>
    <recommendedName>
        <fullName evidence="4 5">Small ribosomal subunit protein uS9</fullName>
    </recommendedName>
</protein>
<dbReference type="GO" id="GO:0006412">
    <property type="term" value="P:translation"/>
    <property type="evidence" value="ECO:0007669"/>
    <property type="project" value="UniProtKB-UniRule"/>
</dbReference>
<dbReference type="InterPro" id="IPR014721">
    <property type="entry name" value="Ribsml_uS5_D2-typ_fold_subgr"/>
</dbReference>
<dbReference type="InterPro" id="IPR000754">
    <property type="entry name" value="Ribosomal_uS9"/>
</dbReference>
<dbReference type="InterPro" id="IPR020574">
    <property type="entry name" value="Ribosomal_uS9_CS"/>
</dbReference>
<proteinExistence type="inferred from homology"/>
<evidence type="ECO:0000256" key="6">
    <source>
        <dbReference type="RuleBase" id="RU003815"/>
    </source>
</evidence>
<evidence type="ECO:0000256" key="2">
    <source>
        <dbReference type="ARBA" id="ARBA00022980"/>
    </source>
</evidence>
<dbReference type="GO" id="GO:0003735">
    <property type="term" value="F:structural constituent of ribosome"/>
    <property type="evidence" value="ECO:0007669"/>
    <property type="project" value="InterPro"/>
</dbReference>
<reference evidence="7 8" key="1">
    <citation type="submission" date="2017-09" db="EMBL/GenBank/DDBJ databases">
        <title>Depth-based differentiation of microbial function through sediment-hosted aquifers and enrichment of novel symbionts in the deep terrestrial subsurface.</title>
        <authorList>
            <person name="Probst A.J."/>
            <person name="Ladd B."/>
            <person name="Jarett J.K."/>
            <person name="Geller-Mcgrath D.E."/>
            <person name="Sieber C.M."/>
            <person name="Emerson J.B."/>
            <person name="Anantharaman K."/>
            <person name="Thomas B.C."/>
            <person name="Malmstrom R."/>
            <person name="Stieglmeier M."/>
            <person name="Klingl A."/>
            <person name="Woyke T."/>
            <person name="Ryan C.M."/>
            <person name="Banfield J.F."/>
        </authorList>
    </citation>
    <scope>NUCLEOTIDE SEQUENCE [LARGE SCALE GENOMIC DNA]</scope>
    <source>
        <strain evidence="7">CG10_big_fil_rev_8_21_14_0_10_50_16</strain>
    </source>
</reference>
<keyword evidence="3 5" id="KW-0687">Ribonucleoprotein</keyword>
<dbReference type="SUPFAM" id="SSF54211">
    <property type="entry name" value="Ribosomal protein S5 domain 2-like"/>
    <property type="match status" value="1"/>
</dbReference>
<dbReference type="GO" id="GO:0003723">
    <property type="term" value="F:RNA binding"/>
    <property type="evidence" value="ECO:0007669"/>
    <property type="project" value="TreeGrafter"/>
</dbReference>
<accession>A0A2H0RNE6</accession>
<comment type="caution">
    <text evidence="7">The sequence shown here is derived from an EMBL/GenBank/DDBJ whole genome shotgun (WGS) entry which is preliminary data.</text>
</comment>
<dbReference type="PROSITE" id="PS00360">
    <property type="entry name" value="RIBOSOMAL_S9"/>
    <property type="match status" value="1"/>
</dbReference>
<dbReference type="EMBL" id="PCYM01000001">
    <property type="protein sequence ID" value="PIR47956.1"/>
    <property type="molecule type" value="Genomic_DNA"/>
</dbReference>
<dbReference type="Gene3D" id="3.30.230.10">
    <property type="match status" value="1"/>
</dbReference>